<gene>
    <name evidence="1" type="ORF">GPX89_34770</name>
</gene>
<evidence type="ECO:0000313" key="2">
    <source>
        <dbReference type="Proteomes" id="UP000466794"/>
    </source>
</evidence>
<organism evidence="1 2">
    <name type="scientific">Nocardia terrae</name>
    <dbReference type="NCBI Taxonomy" id="2675851"/>
    <lineage>
        <taxon>Bacteria</taxon>
        <taxon>Bacillati</taxon>
        <taxon>Actinomycetota</taxon>
        <taxon>Actinomycetes</taxon>
        <taxon>Mycobacteriales</taxon>
        <taxon>Nocardiaceae</taxon>
        <taxon>Nocardia</taxon>
    </lineage>
</organism>
<comment type="caution">
    <text evidence="1">The sequence shown here is derived from an EMBL/GenBank/DDBJ whole genome shotgun (WGS) entry which is preliminary data.</text>
</comment>
<dbReference type="RefSeq" id="WP_157391998.1">
    <property type="nucleotide sequence ID" value="NZ_WRPP01000009.1"/>
</dbReference>
<dbReference type="AlphaFoldDB" id="A0A7K1V7F2"/>
<keyword evidence="2" id="KW-1185">Reference proteome</keyword>
<dbReference type="Proteomes" id="UP000466794">
    <property type="component" value="Unassembled WGS sequence"/>
</dbReference>
<dbReference type="EMBL" id="WRPP01000009">
    <property type="protein sequence ID" value="MVU82382.1"/>
    <property type="molecule type" value="Genomic_DNA"/>
</dbReference>
<evidence type="ECO:0000313" key="1">
    <source>
        <dbReference type="EMBL" id="MVU82382.1"/>
    </source>
</evidence>
<reference evidence="1 2" key="1">
    <citation type="submission" date="2019-12" db="EMBL/GenBank/DDBJ databases">
        <title>Nocardia sp. nov. ET3-3 isolated from soil.</title>
        <authorList>
            <person name="Kanchanasin P."/>
            <person name="Tanasupawat S."/>
            <person name="Yuki M."/>
            <person name="Kudo T."/>
        </authorList>
    </citation>
    <scope>NUCLEOTIDE SEQUENCE [LARGE SCALE GENOMIC DNA]</scope>
    <source>
        <strain evidence="1 2">ET3-3</strain>
    </source>
</reference>
<protein>
    <submittedName>
        <fullName evidence="1">Uncharacterized protein</fullName>
    </submittedName>
</protein>
<accession>A0A7K1V7F2</accession>
<proteinExistence type="predicted"/>
<sequence>MTNDAMDGLNVITITCHSKTHNLQDRRSARWQRLDESLEIAGQSGMVWLTGVPTPADLHGFDDLERGEQARAAIVEDRVRKPNPLHPNDS</sequence>
<name>A0A7K1V7F2_9NOCA</name>